<evidence type="ECO:0000256" key="2">
    <source>
        <dbReference type="SAM" id="SignalP"/>
    </source>
</evidence>
<feature type="region of interest" description="Disordered" evidence="1">
    <location>
        <begin position="45"/>
        <end position="68"/>
    </location>
</feature>
<dbReference type="Proteomes" id="UP000250347">
    <property type="component" value="Unassembled WGS sequence"/>
</dbReference>
<feature type="signal peptide" evidence="2">
    <location>
        <begin position="1"/>
        <end position="17"/>
    </location>
</feature>
<proteinExistence type="predicted"/>
<name>A0A329KTX0_9MYCO</name>
<dbReference type="EMBL" id="QMEU01000005">
    <property type="protein sequence ID" value="RAU99294.1"/>
    <property type="molecule type" value="Genomic_DNA"/>
</dbReference>
<evidence type="ECO:0008006" key="5">
    <source>
        <dbReference type="Google" id="ProtNLM"/>
    </source>
</evidence>
<reference evidence="3 4" key="1">
    <citation type="submission" date="2018-06" db="EMBL/GenBank/DDBJ databases">
        <title>NTM in soil in Japan.</title>
        <authorList>
            <person name="Ohya K."/>
        </authorList>
    </citation>
    <scope>NUCLEOTIDE SEQUENCE [LARGE SCALE GENOMIC DNA]</scope>
    <source>
        <strain evidence="3 4">GF76</strain>
    </source>
</reference>
<evidence type="ECO:0000313" key="4">
    <source>
        <dbReference type="Proteomes" id="UP000250347"/>
    </source>
</evidence>
<sequence length="68" mass="6772">MKAVMCAALIVVFGASAATTAGADPGLGGEPDPFGGLSCHCDQSASTDGPVARQQVRRGMREGIATAH</sequence>
<dbReference type="AlphaFoldDB" id="A0A329KTX0"/>
<comment type="caution">
    <text evidence="3">The sequence shown here is derived from an EMBL/GenBank/DDBJ whole genome shotgun (WGS) entry which is preliminary data.</text>
</comment>
<keyword evidence="2" id="KW-0732">Signal</keyword>
<accession>A0A329KTX0</accession>
<evidence type="ECO:0000256" key="1">
    <source>
        <dbReference type="SAM" id="MobiDB-lite"/>
    </source>
</evidence>
<evidence type="ECO:0000313" key="3">
    <source>
        <dbReference type="EMBL" id="RAU99294.1"/>
    </source>
</evidence>
<gene>
    <name evidence="3" type="ORF">DQP58_03175</name>
</gene>
<feature type="chain" id="PRO_5039517866" description="Secreted protein" evidence="2">
    <location>
        <begin position="18"/>
        <end position="68"/>
    </location>
</feature>
<protein>
    <recommendedName>
        <fullName evidence="5">Secreted protein</fullName>
    </recommendedName>
</protein>
<organism evidence="3 4">
    <name type="scientific">Mycobacterium colombiense</name>
    <dbReference type="NCBI Taxonomy" id="339268"/>
    <lineage>
        <taxon>Bacteria</taxon>
        <taxon>Bacillati</taxon>
        <taxon>Actinomycetota</taxon>
        <taxon>Actinomycetes</taxon>
        <taxon>Mycobacteriales</taxon>
        <taxon>Mycobacteriaceae</taxon>
        <taxon>Mycobacterium</taxon>
        <taxon>Mycobacterium avium complex (MAC)</taxon>
    </lineage>
</organism>
<dbReference type="RefSeq" id="WP_112707059.1">
    <property type="nucleotide sequence ID" value="NZ_QMEU01000005.1"/>
</dbReference>